<sequence length="83" mass="8856">MGWPAFFGWIRERSEAACLGSRSVSATAGAVRLKTNAKAAAEAQAPENARDSGSRASLLHAPAHPIRPQKTSRQNFSSFTPSM</sequence>
<accession>A0A1V4HH97</accession>
<dbReference type="EMBL" id="MBTG01000020">
    <property type="protein sequence ID" value="OPH54763.1"/>
    <property type="molecule type" value="Genomic_DNA"/>
</dbReference>
<name>A0A1V4HH97_9BACL</name>
<organism evidence="2 3">
    <name type="scientific">Paenibacillus ferrarius</name>
    <dbReference type="NCBI Taxonomy" id="1469647"/>
    <lineage>
        <taxon>Bacteria</taxon>
        <taxon>Bacillati</taxon>
        <taxon>Bacillota</taxon>
        <taxon>Bacilli</taxon>
        <taxon>Bacillales</taxon>
        <taxon>Paenibacillaceae</taxon>
        <taxon>Paenibacillus</taxon>
    </lineage>
</organism>
<evidence type="ECO:0000256" key="1">
    <source>
        <dbReference type="SAM" id="MobiDB-lite"/>
    </source>
</evidence>
<evidence type="ECO:0000313" key="3">
    <source>
        <dbReference type="Proteomes" id="UP000190626"/>
    </source>
</evidence>
<dbReference type="AlphaFoldDB" id="A0A1V4HH97"/>
<proteinExistence type="predicted"/>
<protein>
    <submittedName>
        <fullName evidence="2">Uncharacterized protein</fullName>
    </submittedName>
</protein>
<dbReference type="Proteomes" id="UP000190626">
    <property type="component" value="Unassembled WGS sequence"/>
</dbReference>
<keyword evidence="3" id="KW-1185">Reference proteome</keyword>
<dbReference type="STRING" id="1469647.BC351_30400"/>
<feature type="region of interest" description="Disordered" evidence="1">
    <location>
        <begin position="39"/>
        <end position="83"/>
    </location>
</feature>
<evidence type="ECO:0000313" key="2">
    <source>
        <dbReference type="EMBL" id="OPH54763.1"/>
    </source>
</evidence>
<gene>
    <name evidence="2" type="ORF">BC351_30400</name>
</gene>
<feature type="compositionally biased region" description="Polar residues" evidence="1">
    <location>
        <begin position="69"/>
        <end position="83"/>
    </location>
</feature>
<comment type="caution">
    <text evidence="2">The sequence shown here is derived from an EMBL/GenBank/DDBJ whole genome shotgun (WGS) entry which is preliminary data.</text>
</comment>
<reference evidence="3" key="1">
    <citation type="submission" date="2016-07" db="EMBL/GenBank/DDBJ databases">
        <authorList>
            <person name="Florea S."/>
            <person name="Webb J.S."/>
            <person name="Jaromczyk J."/>
            <person name="Schardl C.L."/>
        </authorList>
    </citation>
    <scope>NUCLEOTIDE SEQUENCE [LARGE SCALE GENOMIC DNA]</scope>
    <source>
        <strain evidence="3">CY1</strain>
    </source>
</reference>